<gene>
    <name evidence="3" type="ORF">BWP39_12525</name>
</gene>
<feature type="chain" id="PRO_5012404349" description="DUF4440 domain-containing protein" evidence="1">
    <location>
        <begin position="21"/>
        <end position="142"/>
    </location>
</feature>
<dbReference type="InterPro" id="IPR032710">
    <property type="entry name" value="NTF2-like_dom_sf"/>
</dbReference>
<dbReference type="Proteomes" id="UP000218022">
    <property type="component" value="Unassembled WGS sequence"/>
</dbReference>
<dbReference type="RefSeq" id="WP_157915140.1">
    <property type="nucleotide sequence ID" value="NZ_MTZV01000004.1"/>
</dbReference>
<sequence>MKKFVLSVAASLLLASSAFASTADESAVNDAMQRLSAAMTAADAQQMKDLTADTLSYGHSNGLVQNQTEFVTTIASGQTKYRRIDLTQTVTTVTGDSAVMRDHFTGTVVEPDGKVNDVALNVLLVWQKQHGAWKLLARQAFH</sequence>
<evidence type="ECO:0000256" key="1">
    <source>
        <dbReference type="SAM" id="SignalP"/>
    </source>
</evidence>
<feature type="domain" description="DUF4440" evidence="2">
    <location>
        <begin position="33"/>
        <end position="135"/>
    </location>
</feature>
<dbReference type="SUPFAM" id="SSF54427">
    <property type="entry name" value="NTF2-like"/>
    <property type="match status" value="1"/>
</dbReference>
<accession>A0A2A4EYH5</accession>
<evidence type="ECO:0000259" key="2">
    <source>
        <dbReference type="Pfam" id="PF14534"/>
    </source>
</evidence>
<dbReference type="AlphaFoldDB" id="A0A2A4EYH5"/>
<keyword evidence="1" id="KW-0732">Signal</keyword>
<dbReference type="EMBL" id="MTZV01000004">
    <property type="protein sequence ID" value="PCE25344.1"/>
    <property type="molecule type" value="Genomic_DNA"/>
</dbReference>
<dbReference type="Pfam" id="PF14534">
    <property type="entry name" value="DUF4440"/>
    <property type="match status" value="1"/>
</dbReference>
<reference evidence="3 4" key="1">
    <citation type="submission" date="2017-01" db="EMBL/GenBank/DDBJ databases">
        <title>Whole-Genome Shotgun Sequencing of Two beta-Proteobacterial Species in Search of the Bulgecin Biosynthetic Cluster.</title>
        <authorList>
            <person name="Horsman M.E."/>
            <person name="Marous D.R."/>
            <person name="Li R."/>
            <person name="Oliver R.A."/>
            <person name="Byun B."/>
            <person name="Emrich S.J."/>
            <person name="Boggess B."/>
            <person name="Townsend C.A."/>
            <person name="Mobashery S."/>
        </authorList>
    </citation>
    <scope>NUCLEOTIDE SEQUENCE [LARGE SCALE GENOMIC DNA]</scope>
    <source>
        <strain evidence="3 4">ATCC 31363</strain>
    </source>
</reference>
<organism evidence="3 4">
    <name type="scientific">Paraburkholderia acidicola</name>
    <dbReference type="NCBI Taxonomy" id="1912599"/>
    <lineage>
        <taxon>Bacteria</taxon>
        <taxon>Pseudomonadati</taxon>
        <taxon>Pseudomonadota</taxon>
        <taxon>Betaproteobacteria</taxon>
        <taxon>Burkholderiales</taxon>
        <taxon>Burkholderiaceae</taxon>
        <taxon>Paraburkholderia</taxon>
    </lineage>
</organism>
<feature type="signal peptide" evidence="1">
    <location>
        <begin position="1"/>
        <end position="20"/>
    </location>
</feature>
<dbReference type="InterPro" id="IPR027843">
    <property type="entry name" value="DUF4440"/>
</dbReference>
<name>A0A2A4EYH5_9BURK</name>
<proteinExistence type="predicted"/>
<comment type="caution">
    <text evidence="3">The sequence shown here is derived from an EMBL/GenBank/DDBJ whole genome shotgun (WGS) entry which is preliminary data.</text>
</comment>
<dbReference type="Gene3D" id="3.10.450.50">
    <property type="match status" value="1"/>
</dbReference>
<evidence type="ECO:0000313" key="4">
    <source>
        <dbReference type="Proteomes" id="UP000218022"/>
    </source>
</evidence>
<protein>
    <recommendedName>
        <fullName evidence="2">DUF4440 domain-containing protein</fullName>
    </recommendedName>
</protein>
<evidence type="ECO:0000313" key="3">
    <source>
        <dbReference type="EMBL" id="PCE25344.1"/>
    </source>
</evidence>
<dbReference type="OrthoDB" id="5383110at2"/>